<proteinExistence type="predicted"/>
<name>A0ACB5R5W3_9BURK</name>
<organism evidence="1 2">
    <name type="scientific">Caballeronia novacaledonica</name>
    <dbReference type="NCBI Taxonomy" id="1544861"/>
    <lineage>
        <taxon>Bacteria</taxon>
        <taxon>Pseudomonadati</taxon>
        <taxon>Pseudomonadota</taxon>
        <taxon>Betaproteobacteria</taxon>
        <taxon>Burkholderiales</taxon>
        <taxon>Burkholderiaceae</taxon>
        <taxon>Caballeronia</taxon>
    </lineage>
</organism>
<protein>
    <submittedName>
        <fullName evidence="1">Uncharacterized protein</fullName>
    </submittedName>
</protein>
<reference evidence="1" key="1">
    <citation type="submission" date="2021-09" db="EMBL/GenBank/DDBJ databases">
        <title>Isolation and characterization of 3-chlorobenzoate degrading bacteria from soils in Shizuoka.</title>
        <authorList>
            <person name="Ifat A."/>
            <person name="Ogawa N."/>
            <person name="Kimbara K."/>
            <person name="Moriuchi R."/>
            <person name="Dohra H."/>
            <person name="Shintani M."/>
        </authorList>
    </citation>
    <scope>NUCLEOTIDE SEQUENCE</scope>
    <source>
        <strain evidence="1">19CS2-2</strain>
    </source>
</reference>
<evidence type="ECO:0000313" key="2">
    <source>
        <dbReference type="Proteomes" id="UP001055013"/>
    </source>
</evidence>
<comment type="caution">
    <text evidence="1">The sequence shown here is derived from an EMBL/GenBank/DDBJ whole genome shotgun (WGS) entry which is preliminary data.</text>
</comment>
<keyword evidence="2" id="KW-1185">Reference proteome</keyword>
<sequence>MNYYQHHIGDFNSGTVRMPQLARWLYRDMIEVYYDTEKPLPADFEVLCMSIGAVGEDQRTAVKMVLTLKFQLRDDGYWHERCDAEIAKYHANADTARENGRKGGRPKKPIGNPEKPIGFPSGSHPVSSGNPEETGLKPNQEPITNNQEPETKGKTKPRAKRASSPDDFDPMAWLIERGVEQKHARDWLKIRKAGGDSATASIFEGIEQQVAEAGITMAEAIAHCAAAPWRGFKAKWWRDREQPKQSPLDLAAQVQRNAGPRNPGGYVSKQEQLERNNRAVAERYIARLKAEEAEKGNDHESE</sequence>
<accession>A0ACB5R5W3</accession>
<dbReference type="Proteomes" id="UP001055013">
    <property type="component" value="Unassembled WGS sequence"/>
</dbReference>
<evidence type="ECO:0000313" key="1">
    <source>
        <dbReference type="EMBL" id="GJH22463.1"/>
    </source>
</evidence>
<gene>
    <name evidence="1" type="ORF">CBA19CS22_37995</name>
</gene>
<dbReference type="EMBL" id="BPUR01000041">
    <property type="protein sequence ID" value="GJH22463.1"/>
    <property type="molecule type" value="Genomic_DNA"/>
</dbReference>